<reference evidence="3 4" key="1">
    <citation type="journal article" date="2022" name="ISME Commun">
        <title>Vulcanimicrobium alpinus gen. nov. sp. nov., the first cultivated representative of the candidate phylum 'Eremiobacterota', is a metabolically versatile aerobic anoxygenic phototroph.</title>
        <authorList>
            <person name="Yabe S."/>
            <person name="Muto K."/>
            <person name="Abe K."/>
            <person name="Yokota A."/>
            <person name="Staudigel H."/>
            <person name="Tebo B.M."/>
        </authorList>
    </citation>
    <scope>NUCLEOTIDE SEQUENCE [LARGE SCALE GENOMIC DNA]</scope>
    <source>
        <strain evidence="3 4">WC8-2</strain>
    </source>
</reference>
<protein>
    <submittedName>
        <fullName evidence="3">Uncharacterized protein</fullName>
    </submittedName>
</protein>
<gene>
    <name evidence="3" type="ORF">WPS_11010</name>
</gene>
<dbReference type="Proteomes" id="UP001317532">
    <property type="component" value="Chromosome"/>
</dbReference>
<evidence type="ECO:0000313" key="4">
    <source>
        <dbReference type="Proteomes" id="UP001317532"/>
    </source>
</evidence>
<evidence type="ECO:0000313" key="3">
    <source>
        <dbReference type="EMBL" id="BDE05825.1"/>
    </source>
</evidence>
<evidence type="ECO:0000256" key="2">
    <source>
        <dbReference type="SAM" id="Phobius"/>
    </source>
</evidence>
<dbReference type="EMBL" id="AP025523">
    <property type="protein sequence ID" value="BDE05825.1"/>
    <property type="molecule type" value="Genomic_DNA"/>
</dbReference>
<dbReference type="KEGG" id="vab:WPS_11010"/>
<proteinExistence type="predicted"/>
<feature type="transmembrane region" description="Helical" evidence="2">
    <location>
        <begin position="28"/>
        <end position="46"/>
    </location>
</feature>
<dbReference type="AlphaFoldDB" id="A0AAN1XUQ8"/>
<keyword evidence="2" id="KW-0472">Membrane</keyword>
<keyword evidence="2" id="KW-0812">Transmembrane</keyword>
<evidence type="ECO:0000256" key="1">
    <source>
        <dbReference type="SAM" id="MobiDB-lite"/>
    </source>
</evidence>
<keyword evidence="2" id="KW-1133">Transmembrane helix</keyword>
<keyword evidence="4" id="KW-1185">Reference proteome</keyword>
<name>A0AAN1XUQ8_UNVUL</name>
<sequence length="95" mass="10115">MPLRIGTIAMWSLWAAGAARVSGGPAGLLALIALALAGAVATLYGLESDRDWSDPMEQGPSEAPSPRRRDGHLLRAAVSRRRRALRPARARFAIA</sequence>
<feature type="region of interest" description="Disordered" evidence="1">
    <location>
        <begin position="49"/>
        <end position="72"/>
    </location>
</feature>
<accession>A0AAN1XUQ8</accession>
<organism evidence="3 4">
    <name type="scientific">Vulcanimicrobium alpinum</name>
    <dbReference type="NCBI Taxonomy" id="3016050"/>
    <lineage>
        <taxon>Bacteria</taxon>
        <taxon>Bacillati</taxon>
        <taxon>Vulcanimicrobiota</taxon>
        <taxon>Vulcanimicrobiia</taxon>
        <taxon>Vulcanimicrobiales</taxon>
        <taxon>Vulcanimicrobiaceae</taxon>
        <taxon>Vulcanimicrobium</taxon>
    </lineage>
</organism>